<evidence type="ECO:0000313" key="3">
    <source>
        <dbReference type="EMBL" id="MDC8771728.1"/>
    </source>
</evidence>
<name>A0ABT5KCW4_9BURK</name>
<accession>A0ABT5KCW4</accession>
<evidence type="ECO:0000256" key="1">
    <source>
        <dbReference type="ARBA" id="ARBA00023125"/>
    </source>
</evidence>
<keyword evidence="4" id="KW-1185">Reference proteome</keyword>
<dbReference type="Gene3D" id="2.40.50.140">
    <property type="entry name" value="Nucleic acid-binding proteins"/>
    <property type="match status" value="1"/>
</dbReference>
<evidence type="ECO:0000313" key="4">
    <source>
        <dbReference type="Proteomes" id="UP001221189"/>
    </source>
</evidence>
<reference evidence="3 4" key="1">
    <citation type="submission" date="2022-10" db="EMBL/GenBank/DDBJ databases">
        <title>Paucibacter sp. hw1 Genome sequencing.</title>
        <authorList>
            <person name="Park S."/>
        </authorList>
    </citation>
    <scope>NUCLEOTIDE SEQUENCE [LARGE SCALE GENOMIC DNA]</scope>
    <source>
        <strain evidence="4">hw1</strain>
    </source>
</reference>
<dbReference type="RefSeq" id="WP_273600013.1">
    <property type="nucleotide sequence ID" value="NZ_JAQQXT010000004.1"/>
</dbReference>
<dbReference type="SUPFAM" id="SSF50249">
    <property type="entry name" value="Nucleic acid-binding proteins"/>
    <property type="match status" value="1"/>
</dbReference>
<dbReference type="PROSITE" id="PS50935">
    <property type="entry name" value="SSB"/>
    <property type="match status" value="1"/>
</dbReference>
<dbReference type="EMBL" id="JAQQXT010000004">
    <property type="protein sequence ID" value="MDC8771728.1"/>
    <property type="molecule type" value="Genomic_DNA"/>
</dbReference>
<sequence length="110" mass="11899">MQAFGNVGTDPIRREAKASGKVYWEFRVGESQAGIDKFPTWYTVRMMKPEDPKLTKGDFVRVTGKLKVDYYFSHEGKPAGTLLIIAFEAAKISKAAAAAEEVAAVAAAAG</sequence>
<comment type="caution">
    <text evidence="3">The sequence shown here is derived from an EMBL/GenBank/DDBJ whole genome shotgun (WGS) entry which is preliminary data.</text>
</comment>
<evidence type="ECO:0000256" key="2">
    <source>
        <dbReference type="PROSITE-ProRule" id="PRU00252"/>
    </source>
</evidence>
<proteinExistence type="predicted"/>
<protein>
    <submittedName>
        <fullName evidence="3">Single-strand-binding protein/primosomal replication protein n</fullName>
    </submittedName>
</protein>
<keyword evidence="1 2" id="KW-0238">DNA-binding</keyword>
<dbReference type="InterPro" id="IPR000424">
    <property type="entry name" value="Primosome_PriB/ssb"/>
</dbReference>
<gene>
    <name evidence="3" type="ORF">PRZ03_09125</name>
</gene>
<organism evidence="3 4">
    <name type="scientific">Roseateles albus</name>
    <dbReference type="NCBI Taxonomy" id="2987525"/>
    <lineage>
        <taxon>Bacteria</taxon>
        <taxon>Pseudomonadati</taxon>
        <taxon>Pseudomonadota</taxon>
        <taxon>Betaproteobacteria</taxon>
        <taxon>Burkholderiales</taxon>
        <taxon>Sphaerotilaceae</taxon>
        <taxon>Roseateles</taxon>
    </lineage>
</organism>
<dbReference type="Proteomes" id="UP001221189">
    <property type="component" value="Unassembled WGS sequence"/>
</dbReference>
<dbReference type="InterPro" id="IPR012340">
    <property type="entry name" value="NA-bd_OB-fold"/>
</dbReference>